<evidence type="ECO:0000256" key="4">
    <source>
        <dbReference type="ARBA" id="ARBA00023136"/>
    </source>
</evidence>
<feature type="coiled-coil region" evidence="5">
    <location>
        <begin position="426"/>
        <end position="453"/>
    </location>
</feature>
<reference evidence="7 8" key="1">
    <citation type="journal article" date="2021" name="G3 (Bethesda)">
        <title>Improved contiguity of the threespine stickleback genome using long-read sequencing.</title>
        <authorList>
            <person name="Nath S."/>
            <person name="Shaw D.E."/>
            <person name="White M.A."/>
        </authorList>
    </citation>
    <scope>NUCLEOTIDE SEQUENCE [LARGE SCALE GENOMIC DNA]</scope>
    <source>
        <strain evidence="7 8">Lake Benthic</strain>
    </source>
</reference>
<keyword evidence="5" id="KW-0175">Coiled coil</keyword>
<reference evidence="7" key="3">
    <citation type="submission" date="2025-09" db="UniProtKB">
        <authorList>
            <consortium name="Ensembl"/>
        </authorList>
    </citation>
    <scope>IDENTIFICATION</scope>
</reference>
<evidence type="ECO:0000256" key="6">
    <source>
        <dbReference type="SAM" id="MobiDB-lite"/>
    </source>
</evidence>
<comment type="subcellular location">
    <subcellularLocation>
        <location evidence="1">Endomembrane system</location>
    </subcellularLocation>
</comment>
<evidence type="ECO:0000256" key="2">
    <source>
        <dbReference type="ARBA" id="ARBA00022553"/>
    </source>
</evidence>
<evidence type="ECO:0000256" key="5">
    <source>
        <dbReference type="SAM" id="Coils"/>
    </source>
</evidence>
<evidence type="ECO:0000256" key="3">
    <source>
        <dbReference type="ARBA" id="ARBA00022737"/>
    </source>
</evidence>
<proteinExistence type="predicted"/>
<keyword evidence="3" id="KW-0677">Repeat</keyword>
<evidence type="ECO:0000313" key="8">
    <source>
        <dbReference type="Proteomes" id="UP000007635"/>
    </source>
</evidence>
<name>A0AAQ4PDR2_GASAC</name>
<organism evidence="7 8">
    <name type="scientific">Gasterosteus aculeatus aculeatus</name>
    <name type="common">three-spined stickleback</name>
    <dbReference type="NCBI Taxonomy" id="481459"/>
    <lineage>
        <taxon>Eukaryota</taxon>
        <taxon>Metazoa</taxon>
        <taxon>Chordata</taxon>
        <taxon>Craniata</taxon>
        <taxon>Vertebrata</taxon>
        <taxon>Euteleostomi</taxon>
        <taxon>Actinopterygii</taxon>
        <taxon>Neopterygii</taxon>
        <taxon>Teleostei</taxon>
        <taxon>Neoteleostei</taxon>
        <taxon>Acanthomorphata</taxon>
        <taxon>Eupercaria</taxon>
        <taxon>Perciformes</taxon>
        <taxon>Cottioidei</taxon>
        <taxon>Gasterosteales</taxon>
        <taxon>Gasterosteidae</taxon>
        <taxon>Gasterosteus</taxon>
    </lineage>
</organism>
<sequence>MQESLQQQVEQVSSLLEEAGRPHLPAALLQQASHLQAALVGSLGGVGSLREELEAGVELQQQCERLVGGLEELLALGSERLARRPVAELQTSARLQRQLAGHTGFFRFLGHRFQILQQLTQRVPKSAQRRWEAAVTGLQAEVSRMQQHALDEGTRMQETLQMWSLWEEDSAWTDSLLRDIETSFPKMHEGDNSELGAYQERRGVLQGSRARFSRMLEAGLWLKVAGCGGVGASTRSLEARWRALHRKVELKHTDVERRRKLRSRFCRDSAALAEWMGGARELIDQCRQLSAEDEVDVEQRRDHYLKSVTLTKELEAKSQLKAAVVCVGTQLVELREEDRDPDGGLEDPDRLPVPSQLRRVELHWSGLQADAPVLQRALHEESRAEMTAHRATLDYLSRPLHTCGTEDGQRGRQEHNQFAEEQGRLNHRWLRLLETLDCQLDEVQQEMRSRAEQEARLQQINSWIADQNRWMDSARTPSSLTELQRSVDAAQVSRKRSRPPDLLPRV</sequence>
<accession>A0AAQ4PDR2</accession>
<dbReference type="AlphaFoldDB" id="A0AAQ4PDR2"/>
<reference evidence="7" key="2">
    <citation type="submission" date="2025-08" db="UniProtKB">
        <authorList>
            <consortium name="Ensembl"/>
        </authorList>
    </citation>
    <scope>IDENTIFICATION</scope>
</reference>
<dbReference type="PANTHER" id="PTHR14514:SF4">
    <property type="entry name" value="NESPRIN-2"/>
    <property type="match status" value="1"/>
</dbReference>
<keyword evidence="8" id="KW-1185">Reference proteome</keyword>
<evidence type="ECO:0000313" key="7">
    <source>
        <dbReference type="Ensembl" id="ENSGACP00000036912.1"/>
    </source>
</evidence>
<dbReference type="PANTHER" id="PTHR14514">
    <property type="entry name" value="PKA ANCHORING PROTEIN"/>
    <property type="match status" value="1"/>
</dbReference>
<dbReference type="Ensembl" id="ENSGACT00000062458.1">
    <property type="protein sequence ID" value="ENSGACP00000036912.1"/>
    <property type="gene ID" value="ENSGACG00000000520.2"/>
</dbReference>
<dbReference type="Proteomes" id="UP000007635">
    <property type="component" value="Chromosome XV"/>
</dbReference>
<feature type="region of interest" description="Disordered" evidence="6">
    <location>
        <begin position="476"/>
        <end position="506"/>
    </location>
</feature>
<keyword evidence="4" id="KW-0472">Membrane</keyword>
<dbReference type="GeneTree" id="ENSGT00940000154656"/>
<keyword evidence="2" id="KW-0597">Phosphoprotein</keyword>
<evidence type="ECO:0000256" key="1">
    <source>
        <dbReference type="ARBA" id="ARBA00004308"/>
    </source>
</evidence>
<protein>
    <submittedName>
        <fullName evidence="7">Uncharacterized protein</fullName>
    </submittedName>
</protein>